<proteinExistence type="predicted"/>
<dbReference type="PANTHER" id="PTHR43289:SF6">
    <property type="entry name" value="SERINE_THREONINE-PROTEIN KINASE NEKL-3"/>
    <property type="match status" value="1"/>
</dbReference>
<keyword evidence="1 7" id="KW-0808">Transferase</keyword>
<dbReference type="AlphaFoldDB" id="A0A2S9XWQ4"/>
<dbReference type="EC" id="2.7.11.1" evidence="7"/>
<dbReference type="CDD" id="cd14014">
    <property type="entry name" value="STKc_PknB_like"/>
    <property type="match status" value="1"/>
</dbReference>
<evidence type="ECO:0000256" key="1">
    <source>
        <dbReference type="ARBA" id="ARBA00022679"/>
    </source>
</evidence>
<evidence type="ECO:0000313" key="7">
    <source>
        <dbReference type="EMBL" id="PRP97299.1"/>
    </source>
</evidence>
<dbReference type="PROSITE" id="PS50011">
    <property type="entry name" value="PROTEIN_KINASE_DOM"/>
    <property type="match status" value="1"/>
</dbReference>
<name>A0A2S9XWQ4_9BACT</name>
<comment type="caution">
    <text evidence="7">The sequence shown here is derived from an EMBL/GenBank/DDBJ whole genome shotgun (WGS) entry which is preliminary data.</text>
</comment>
<dbReference type="RefSeq" id="WP_106093475.1">
    <property type="nucleotide sequence ID" value="NZ_PVNL01000130.1"/>
</dbReference>
<keyword evidence="2 5" id="KW-0547">Nucleotide-binding</keyword>
<feature type="domain" description="Protein kinase" evidence="6">
    <location>
        <begin position="225"/>
        <end position="480"/>
    </location>
</feature>
<reference evidence="7 8" key="1">
    <citation type="submission" date="2018-03" db="EMBL/GenBank/DDBJ databases">
        <title>Draft Genome Sequences of the Obligatory Marine Myxobacteria Enhygromyxa salina SWB007.</title>
        <authorList>
            <person name="Poehlein A."/>
            <person name="Moghaddam J.A."/>
            <person name="Harms H."/>
            <person name="Alanjari M."/>
            <person name="Koenig G.M."/>
            <person name="Daniel R."/>
            <person name="Schaeberle T.F."/>
        </authorList>
    </citation>
    <scope>NUCLEOTIDE SEQUENCE [LARGE SCALE GENOMIC DNA]</scope>
    <source>
        <strain evidence="7 8">SWB007</strain>
    </source>
</reference>
<evidence type="ECO:0000256" key="4">
    <source>
        <dbReference type="ARBA" id="ARBA00022840"/>
    </source>
</evidence>
<dbReference type="EMBL" id="PVNL01000130">
    <property type="protein sequence ID" value="PRP97299.1"/>
    <property type="molecule type" value="Genomic_DNA"/>
</dbReference>
<feature type="binding site" evidence="5">
    <location>
        <position position="254"/>
    </location>
    <ligand>
        <name>ATP</name>
        <dbReference type="ChEBI" id="CHEBI:30616"/>
    </ligand>
</feature>
<evidence type="ECO:0000259" key="6">
    <source>
        <dbReference type="PROSITE" id="PS50011"/>
    </source>
</evidence>
<dbReference type="SUPFAM" id="SSF56112">
    <property type="entry name" value="Protein kinase-like (PK-like)"/>
    <property type="match status" value="1"/>
</dbReference>
<evidence type="ECO:0000313" key="8">
    <source>
        <dbReference type="Proteomes" id="UP000238823"/>
    </source>
</evidence>
<dbReference type="SMART" id="SM00220">
    <property type="entry name" value="S_TKc"/>
    <property type="match status" value="1"/>
</dbReference>
<gene>
    <name evidence="7" type="primary">pknA_9</name>
    <name evidence="7" type="ORF">ENSA7_66490</name>
</gene>
<dbReference type="InterPro" id="IPR000719">
    <property type="entry name" value="Prot_kinase_dom"/>
</dbReference>
<dbReference type="Proteomes" id="UP000238823">
    <property type="component" value="Unassembled WGS sequence"/>
</dbReference>
<organism evidence="7 8">
    <name type="scientific">Enhygromyxa salina</name>
    <dbReference type="NCBI Taxonomy" id="215803"/>
    <lineage>
        <taxon>Bacteria</taxon>
        <taxon>Pseudomonadati</taxon>
        <taxon>Myxococcota</taxon>
        <taxon>Polyangia</taxon>
        <taxon>Nannocystales</taxon>
        <taxon>Nannocystaceae</taxon>
        <taxon>Enhygromyxa</taxon>
    </lineage>
</organism>
<keyword evidence="3 7" id="KW-0418">Kinase</keyword>
<evidence type="ECO:0000256" key="3">
    <source>
        <dbReference type="ARBA" id="ARBA00022777"/>
    </source>
</evidence>
<keyword evidence="4 5" id="KW-0067">ATP-binding</keyword>
<dbReference type="OrthoDB" id="5495287at2"/>
<sequence>MTETLVRAPTPFAAPDTPLASAISAVLRRFGEGATTPDELPELQLLVDELEAEQPLAMIDARLRALSHAGYLRGAVLAIADHLARNPRLDLALRLASELLDALDPELGVALARAILAVPADAAKSVGDDRDRARARAARFELEISTNLMLADHLLERGDVSGAQRHYEAVLAIDVDHTRGLRGWSSCVRELERRGLSTEHRSRGLSLLDGLEELELAGGVGLERYELGRPLGRGRHAVVYEAYDRRVGRSVAIKRLLGDDARRDGVPARVVEARFFAEAQTLAKVRSPHVVALLDVQPRHRFVALELCRGGNLRLAMRKRLLTPADLPTVTEQLRLALRAVHAAGAVHRDVKPANILVREARPGSPVALADFGLAIGSEPRGEPPSGGRNPSVRAGTLRYLAPEIKLGIQASPASDLYAAGVVVLELAIAPAPLPADFDRVDPNFDPRAMLDELLPDQLGEPWNALLERLLSPDPDQRKW</sequence>
<dbReference type="Pfam" id="PF00069">
    <property type="entry name" value="Pkinase"/>
    <property type="match status" value="1"/>
</dbReference>
<accession>A0A2S9XWQ4</accession>
<dbReference type="InterPro" id="IPR011009">
    <property type="entry name" value="Kinase-like_dom_sf"/>
</dbReference>
<protein>
    <submittedName>
        <fullName evidence="7">Serine/threonine-protein kinase PknA</fullName>
        <ecNumber evidence="7">2.7.11.1</ecNumber>
    </submittedName>
</protein>
<evidence type="ECO:0000256" key="2">
    <source>
        <dbReference type="ARBA" id="ARBA00022741"/>
    </source>
</evidence>
<dbReference type="Gene3D" id="1.10.510.10">
    <property type="entry name" value="Transferase(Phosphotransferase) domain 1"/>
    <property type="match status" value="1"/>
</dbReference>
<dbReference type="GO" id="GO:0004674">
    <property type="term" value="F:protein serine/threonine kinase activity"/>
    <property type="evidence" value="ECO:0007669"/>
    <property type="project" value="UniProtKB-EC"/>
</dbReference>
<dbReference type="GO" id="GO:0005524">
    <property type="term" value="F:ATP binding"/>
    <property type="evidence" value="ECO:0007669"/>
    <property type="project" value="UniProtKB-UniRule"/>
</dbReference>
<dbReference type="PANTHER" id="PTHR43289">
    <property type="entry name" value="MITOGEN-ACTIVATED PROTEIN KINASE KINASE KINASE 20-RELATED"/>
    <property type="match status" value="1"/>
</dbReference>
<dbReference type="PROSITE" id="PS00107">
    <property type="entry name" value="PROTEIN_KINASE_ATP"/>
    <property type="match status" value="1"/>
</dbReference>
<evidence type="ECO:0000256" key="5">
    <source>
        <dbReference type="PROSITE-ProRule" id="PRU10141"/>
    </source>
</evidence>
<dbReference type="InterPro" id="IPR017441">
    <property type="entry name" value="Protein_kinase_ATP_BS"/>
</dbReference>